<dbReference type="AlphaFoldDB" id="A0AAV3RTK5"/>
<evidence type="ECO:0000313" key="2">
    <source>
        <dbReference type="EMBL" id="GAA0184764.1"/>
    </source>
</evidence>
<feature type="compositionally biased region" description="Low complexity" evidence="1">
    <location>
        <begin position="289"/>
        <end position="298"/>
    </location>
</feature>
<name>A0AAV3RTK5_LITER</name>
<feature type="compositionally biased region" description="Basic residues" evidence="1">
    <location>
        <begin position="254"/>
        <end position="265"/>
    </location>
</feature>
<dbReference type="Proteomes" id="UP001454036">
    <property type="component" value="Unassembled WGS sequence"/>
</dbReference>
<feature type="compositionally biased region" description="Basic residues" evidence="1">
    <location>
        <begin position="233"/>
        <end position="245"/>
    </location>
</feature>
<comment type="caution">
    <text evidence="2">The sequence shown here is derived from an EMBL/GenBank/DDBJ whole genome shotgun (WGS) entry which is preliminary data.</text>
</comment>
<dbReference type="EMBL" id="BAABME010012146">
    <property type="protein sequence ID" value="GAA0184764.1"/>
    <property type="molecule type" value="Genomic_DNA"/>
</dbReference>
<organism evidence="2 3">
    <name type="scientific">Lithospermum erythrorhizon</name>
    <name type="common">Purple gromwell</name>
    <name type="synonym">Lithospermum officinale var. erythrorhizon</name>
    <dbReference type="NCBI Taxonomy" id="34254"/>
    <lineage>
        <taxon>Eukaryota</taxon>
        <taxon>Viridiplantae</taxon>
        <taxon>Streptophyta</taxon>
        <taxon>Embryophyta</taxon>
        <taxon>Tracheophyta</taxon>
        <taxon>Spermatophyta</taxon>
        <taxon>Magnoliopsida</taxon>
        <taxon>eudicotyledons</taxon>
        <taxon>Gunneridae</taxon>
        <taxon>Pentapetalae</taxon>
        <taxon>asterids</taxon>
        <taxon>lamiids</taxon>
        <taxon>Boraginales</taxon>
        <taxon>Boraginaceae</taxon>
        <taxon>Boraginoideae</taxon>
        <taxon>Lithospermeae</taxon>
        <taxon>Lithospermum</taxon>
    </lineage>
</organism>
<sequence>MSNKKLVRKVLRTLPKKFAHKVTNGSGFDHYEEEGIGIALKATLVGVNDEDLAETMNLLAKNFKNNSQKVQQETIPWKCVITKPTIIDFDTVDDNNEDDEEMTEEELLENYQLMYTKWMELTMVYTKVDVEKYKLKIENEKLRKLGMVKEEEVHNLKDQVSTLNKGLKMMNLSTNILEEILVGGKEAGDSTSIVEDIPSAAGTKPVTINAADQGVDDTLDGDIQEVILEDPGKKKKSKKRKHKKSANIGESSKPKRARKVERRAKRAAEEAIHADDDVHEKVEDHVQEQEVPPVVQPTVDDEWLPKHEP</sequence>
<gene>
    <name evidence="2" type="ORF">LIER_32052</name>
</gene>
<keyword evidence="3" id="KW-1185">Reference proteome</keyword>
<evidence type="ECO:0000256" key="1">
    <source>
        <dbReference type="SAM" id="MobiDB-lite"/>
    </source>
</evidence>
<proteinExistence type="predicted"/>
<protein>
    <recommendedName>
        <fullName evidence="4">Gag-pol polyprotein</fullName>
    </recommendedName>
</protein>
<evidence type="ECO:0000313" key="3">
    <source>
        <dbReference type="Proteomes" id="UP001454036"/>
    </source>
</evidence>
<reference evidence="2 3" key="1">
    <citation type="submission" date="2024-01" db="EMBL/GenBank/DDBJ databases">
        <title>The complete chloroplast genome sequence of Lithospermum erythrorhizon: insights into the phylogenetic relationship among Boraginaceae species and the maternal lineages of purple gromwells.</title>
        <authorList>
            <person name="Okada T."/>
            <person name="Watanabe K."/>
        </authorList>
    </citation>
    <scope>NUCLEOTIDE SEQUENCE [LARGE SCALE GENOMIC DNA]</scope>
</reference>
<evidence type="ECO:0008006" key="4">
    <source>
        <dbReference type="Google" id="ProtNLM"/>
    </source>
</evidence>
<feature type="region of interest" description="Disordered" evidence="1">
    <location>
        <begin position="229"/>
        <end position="309"/>
    </location>
</feature>
<feature type="compositionally biased region" description="Basic and acidic residues" evidence="1">
    <location>
        <begin position="266"/>
        <end position="288"/>
    </location>
</feature>
<accession>A0AAV3RTK5</accession>